<feature type="compositionally biased region" description="Polar residues" evidence="1">
    <location>
        <begin position="15"/>
        <end position="34"/>
    </location>
</feature>
<dbReference type="Proteomes" id="UP001217754">
    <property type="component" value="Chromosome 4"/>
</dbReference>
<reference evidence="2" key="1">
    <citation type="submission" date="2023-03" db="EMBL/GenBank/DDBJ databases">
        <title>Mating type loci evolution in Malassezia.</title>
        <authorList>
            <person name="Coelho M.A."/>
        </authorList>
    </citation>
    <scope>NUCLEOTIDE SEQUENCE</scope>
    <source>
        <strain evidence="2">CBS 9431</strain>
    </source>
</reference>
<dbReference type="GeneID" id="85226225"/>
<dbReference type="InterPro" id="IPR038910">
    <property type="entry name" value="Hua1-like"/>
</dbReference>
<feature type="region of interest" description="Disordered" evidence="1">
    <location>
        <begin position="208"/>
        <end position="278"/>
    </location>
</feature>
<evidence type="ECO:0000256" key="1">
    <source>
        <dbReference type="SAM" id="MobiDB-lite"/>
    </source>
</evidence>
<organism evidence="2 3">
    <name type="scientific">Malassezia japonica</name>
    <dbReference type="NCBI Taxonomy" id="223818"/>
    <lineage>
        <taxon>Eukaryota</taxon>
        <taxon>Fungi</taxon>
        <taxon>Dikarya</taxon>
        <taxon>Basidiomycota</taxon>
        <taxon>Ustilaginomycotina</taxon>
        <taxon>Malasseziomycetes</taxon>
        <taxon>Malasseziales</taxon>
        <taxon>Malasseziaceae</taxon>
        <taxon>Malassezia</taxon>
    </lineage>
</organism>
<keyword evidence="3" id="KW-1185">Reference proteome</keyword>
<feature type="compositionally biased region" description="Pro residues" evidence="1">
    <location>
        <begin position="251"/>
        <end position="270"/>
    </location>
</feature>
<dbReference type="GO" id="GO:0005737">
    <property type="term" value="C:cytoplasm"/>
    <property type="evidence" value="ECO:0007669"/>
    <property type="project" value="TreeGrafter"/>
</dbReference>
<dbReference type="PANTHER" id="PTHR28031:SF1">
    <property type="entry name" value="PROLINE-RICH PROTEIN HUA1"/>
    <property type="match status" value="1"/>
</dbReference>
<gene>
    <name evidence="2" type="ORF">MJAP1_002574</name>
</gene>
<dbReference type="RefSeq" id="XP_060122491.1">
    <property type="nucleotide sequence ID" value="XM_060266508.1"/>
</dbReference>
<evidence type="ECO:0000313" key="2">
    <source>
        <dbReference type="EMBL" id="WFD39594.1"/>
    </source>
</evidence>
<dbReference type="PANTHER" id="PTHR28031">
    <property type="entry name" value="PROLINE-RICH PROTEIN HUA1"/>
    <property type="match status" value="1"/>
</dbReference>
<name>A0AAF0F377_9BASI</name>
<feature type="compositionally biased region" description="Pro residues" evidence="1">
    <location>
        <begin position="38"/>
        <end position="57"/>
    </location>
</feature>
<proteinExistence type="predicted"/>
<feature type="compositionally biased region" description="Basic and acidic residues" evidence="1">
    <location>
        <begin position="216"/>
        <end position="225"/>
    </location>
</feature>
<protein>
    <submittedName>
        <fullName evidence="2">Uncharacterized protein</fullName>
    </submittedName>
</protein>
<accession>A0AAF0F377</accession>
<dbReference type="AlphaFoldDB" id="A0AAF0F377"/>
<feature type="region of interest" description="Disordered" evidence="1">
    <location>
        <begin position="1"/>
        <end position="93"/>
    </location>
</feature>
<sequence length="349" mass="36724">MPDWHDAPPAYEEALQSSVAGDTSTSSHGANTSGALAPPLPPRTQQPSPAPSTPQPGTPVQYAPSPRPPASPVPAAQRAGPLPTYTHQPGHPLLNEGRLLVYPVHKGRCEKCGNTGYKGGDPSRPCSRCWRKYGRAYSGALKQAYEGTGLASVLQGMSLQRPLPGAVNYTHPNMVHQGTQPVGYVANQSYMPYAPYAPYRPAAQYVPPAAAQAPAEPERFPEDQHSSAPPRYEQASASDKPLPDQQYPQQHAPPPQAPQVPQPVPAPQPMPGGWGAAQPAPMGPTHYWPGYAPPPGAVRVMPGDPRIGGILCPECYGSGDDDGIVSLFLGGGDCRRCGGTGRIGHGGYV</sequence>
<evidence type="ECO:0000313" key="3">
    <source>
        <dbReference type="Proteomes" id="UP001217754"/>
    </source>
</evidence>
<dbReference type="EMBL" id="CP119961">
    <property type="protein sequence ID" value="WFD39594.1"/>
    <property type="molecule type" value="Genomic_DNA"/>
</dbReference>